<dbReference type="Proteomes" id="UP000472372">
    <property type="component" value="Chromosome 2"/>
</dbReference>
<evidence type="ECO:0000313" key="2">
    <source>
        <dbReference type="Proteomes" id="UP000472372"/>
    </source>
</evidence>
<dbReference type="EMBL" id="HG992978">
    <property type="protein sequence ID" value="CAE7008478.1"/>
    <property type="molecule type" value="Genomic_DNA"/>
</dbReference>
<sequence length="385" mass="44436">MERALYPLRDVSYHHLQRLGEILWDWKFCGKCSKEPTCLDYTCSWSQAGPLEKFWACYKKITGAYSPDFLDQTPYLKSHDQLLYLVKEMKIFRSSSREFLTQKFFDNNHPDPSKRPTLSDQRNAINIATWILLLTSCGPCRGLIDPADDSYPMIPWRDGVSLQDFVGEAFPKRIHPYFDLLQDRKRVQDVLSSLKAPRLQKDASIRFTATADIRQHLSMDLKQGTVQLFDCTAVLKEILMATLHDSNASILPRALVLETLHTIHDILFPSDTRSQTLLSTLVHKNGFDADLLQYELARFQREDDSPIDYSYFGTRLADIYDELQNPTPRHGWENWFQKYSAQRYMLMATMIGVFIAVVVGILGLGISGFQAYVSYQQWKHPVNDA</sequence>
<dbReference type="AlphaFoldDB" id="A0A6S6VRP9"/>
<proteinExistence type="predicted"/>
<reference evidence="1" key="1">
    <citation type="submission" date="2021-02" db="EMBL/GenBank/DDBJ databases">
        <authorList>
            <person name="Syme A R."/>
            <person name="Syme A R."/>
            <person name="Moolhuijzen P."/>
        </authorList>
    </citation>
    <scope>NUCLEOTIDE SEQUENCE</scope>
    <source>
        <strain evidence="1">W1-1</strain>
    </source>
</reference>
<organism evidence="1 2">
    <name type="scientific">Pyrenophora teres f. teres</name>
    <dbReference type="NCBI Taxonomy" id="97479"/>
    <lineage>
        <taxon>Eukaryota</taxon>
        <taxon>Fungi</taxon>
        <taxon>Dikarya</taxon>
        <taxon>Ascomycota</taxon>
        <taxon>Pezizomycotina</taxon>
        <taxon>Dothideomycetes</taxon>
        <taxon>Pleosporomycetidae</taxon>
        <taxon>Pleosporales</taxon>
        <taxon>Pleosporineae</taxon>
        <taxon>Pleosporaceae</taxon>
        <taxon>Pyrenophora</taxon>
    </lineage>
</organism>
<protein>
    <submittedName>
        <fullName evidence="1">Uncharacterized protein</fullName>
    </submittedName>
</protein>
<gene>
    <name evidence="1" type="ORF">PTTW11_01699</name>
</gene>
<accession>A0A6S6VRP9</accession>
<evidence type="ECO:0000313" key="1">
    <source>
        <dbReference type="EMBL" id="CAE7008478.1"/>
    </source>
</evidence>
<name>A0A6S6VRP9_9PLEO</name>